<dbReference type="InterPro" id="IPR016185">
    <property type="entry name" value="PreATP-grasp_dom_sf"/>
</dbReference>
<dbReference type="SUPFAM" id="SSF52440">
    <property type="entry name" value="PreATP-grasp domain"/>
    <property type="match status" value="1"/>
</dbReference>
<dbReference type="GO" id="GO:0005524">
    <property type="term" value="F:ATP binding"/>
    <property type="evidence" value="ECO:0007669"/>
    <property type="project" value="UniProtKB-UniRule"/>
</dbReference>
<organism evidence="6 7">
    <name type="scientific">Archangium gephyra</name>
    <dbReference type="NCBI Taxonomy" id="48"/>
    <lineage>
        <taxon>Bacteria</taxon>
        <taxon>Pseudomonadati</taxon>
        <taxon>Myxococcota</taxon>
        <taxon>Myxococcia</taxon>
        <taxon>Myxococcales</taxon>
        <taxon>Cystobacterineae</taxon>
        <taxon>Archangiaceae</taxon>
        <taxon>Archangium</taxon>
    </lineage>
</organism>
<dbReference type="PROSITE" id="PS50975">
    <property type="entry name" value="ATP_GRASP"/>
    <property type="match status" value="1"/>
</dbReference>
<evidence type="ECO:0000256" key="3">
    <source>
        <dbReference type="ARBA" id="ARBA00022840"/>
    </source>
</evidence>
<dbReference type="Pfam" id="PF22660">
    <property type="entry name" value="RS_preATP-grasp-like"/>
    <property type="match status" value="1"/>
</dbReference>
<dbReference type="GO" id="GO:0006189">
    <property type="term" value="P:'de novo' IMP biosynthetic process"/>
    <property type="evidence" value="ECO:0007669"/>
    <property type="project" value="UniProtKB-UniRule"/>
</dbReference>
<dbReference type="Gene3D" id="3.30.1490.20">
    <property type="entry name" value="ATP-grasp fold, A domain"/>
    <property type="match status" value="1"/>
</dbReference>
<keyword evidence="1 4" id="KW-0547">Nucleotide-binding</keyword>
<dbReference type="HAMAP" id="MF_01928">
    <property type="entry name" value="PurK"/>
    <property type="match status" value="1"/>
</dbReference>
<evidence type="ECO:0000256" key="4">
    <source>
        <dbReference type="HAMAP-Rule" id="MF_01928"/>
    </source>
</evidence>
<dbReference type="UniPathway" id="UPA00074">
    <property type="reaction ID" value="UER00942"/>
</dbReference>
<dbReference type="GO" id="GO:0034028">
    <property type="term" value="F:5-(carboxyamino)imidazole ribonucleotide synthase activity"/>
    <property type="evidence" value="ECO:0007669"/>
    <property type="project" value="UniProtKB-UniRule"/>
</dbReference>
<feature type="binding site" evidence="4">
    <location>
        <begin position="254"/>
        <end position="255"/>
    </location>
    <ligand>
        <name>ATP</name>
        <dbReference type="ChEBI" id="CHEBI:30616"/>
    </ligand>
</feature>
<dbReference type="Gene3D" id="3.30.470.20">
    <property type="entry name" value="ATP-grasp fold, B domain"/>
    <property type="match status" value="1"/>
</dbReference>
<feature type="binding site" evidence="4">
    <location>
        <position position="92"/>
    </location>
    <ligand>
        <name>ATP</name>
        <dbReference type="ChEBI" id="CHEBI:30616"/>
    </ligand>
</feature>
<comment type="function">
    <text evidence="4">Catalyzes the ATP-dependent conversion of 5-aminoimidazole ribonucleotide (AIR) and HCO(3)(-) to N5-carboxyaminoimidazole ribonucleotide (N5-CAIR).</text>
</comment>
<dbReference type="GO" id="GO:0004638">
    <property type="term" value="F:phosphoribosylaminoimidazole carboxylase activity"/>
    <property type="evidence" value="ECO:0007669"/>
    <property type="project" value="InterPro"/>
</dbReference>
<gene>
    <name evidence="4" type="primary">purK</name>
    <name evidence="6" type="ORF">DI536_34485</name>
</gene>
<dbReference type="EMBL" id="QFQP01000060">
    <property type="protein sequence ID" value="PZR04326.1"/>
    <property type="molecule type" value="Genomic_DNA"/>
</dbReference>
<sequence length="373" mass="40909">MSTIGILGGGQLGLMLAESLDRLGQGVWVLEADQDSPCAQRRANVVDEPHAQFFSRVDVATFDSENTPSAPLLPFAAKLIPSLSVLETTQHRAREKNFLRDHGFRTVHFQVVEPGGDVHAAARAFGFPCIAKSVLGGYDGKGQLRLRSEADLPSLAHDAPGGWVLEEVLHLDVEISCIVARDARNAVTFPVFENIHTHHVLDFTVLPARVEQRVQDEARVVADGIAKALDLEGLLTVEFFVGTGRDGVRRVYVNELAPRVHNSGHVTRQACTVSQFDALARLLAGVPVVQPEVHRGAWCMGQLLGDVWLAQGRSGGALELSAWKNFPDVVDVYLYGKREARRGRKMGHFVTHADTPERALERARLFREALCAK</sequence>
<reference evidence="6 7" key="1">
    <citation type="submission" date="2017-08" db="EMBL/GenBank/DDBJ databases">
        <title>Infants hospitalized years apart are colonized by the same room-sourced microbial strains.</title>
        <authorList>
            <person name="Brooks B."/>
            <person name="Olm M.R."/>
            <person name="Firek B.A."/>
            <person name="Baker R."/>
            <person name="Thomas B.C."/>
            <person name="Morowitz M.J."/>
            <person name="Banfield J.F."/>
        </authorList>
    </citation>
    <scope>NUCLEOTIDE SEQUENCE [LARGE SCALE GENOMIC DNA]</scope>
    <source>
        <strain evidence="6">S2_003_000_R2_14</strain>
    </source>
</reference>
<evidence type="ECO:0000259" key="5">
    <source>
        <dbReference type="PROSITE" id="PS50975"/>
    </source>
</evidence>
<dbReference type="PANTHER" id="PTHR11609:SF5">
    <property type="entry name" value="PHOSPHORIBOSYLAMINOIMIDAZOLE CARBOXYLASE"/>
    <property type="match status" value="1"/>
</dbReference>
<evidence type="ECO:0000313" key="7">
    <source>
        <dbReference type="Proteomes" id="UP000249061"/>
    </source>
</evidence>
<dbReference type="InterPro" id="IPR003135">
    <property type="entry name" value="ATP-grasp_carboxylate-amine"/>
</dbReference>
<dbReference type="GO" id="GO:0046872">
    <property type="term" value="F:metal ion binding"/>
    <property type="evidence" value="ECO:0007669"/>
    <property type="project" value="InterPro"/>
</dbReference>
<dbReference type="InterPro" id="IPR013815">
    <property type="entry name" value="ATP_grasp_subdomain_1"/>
</dbReference>
<feature type="binding site" evidence="4">
    <location>
        <begin position="137"/>
        <end position="143"/>
    </location>
    <ligand>
        <name>ATP</name>
        <dbReference type="ChEBI" id="CHEBI:30616"/>
    </ligand>
</feature>
<dbReference type="EC" id="6.3.4.18" evidence="4"/>
<evidence type="ECO:0000256" key="1">
    <source>
        <dbReference type="ARBA" id="ARBA00022741"/>
    </source>
</evidence>
<feature type="binding site" evidence="4">
    <location>
        <position position="132"/>
    </location>
    <ligand>
        <name>ATP</name>
        <dbReference type="ChEBI" id="CHEBI:30616"/>
    </ligand>
</feature>
<comment type="subunit">
    <text evidence="4">Homodimer.</text>
</comment>
<proteinExistence type="inferred from homology"/>
<dbReference type="PANTHER" id="PTHR11609">
    <property type="entry name" value="PURINE BIOSYNTHESIS PROTEIN 6/7, PUR6/7"/>
    <property type="match status" value="1"/>
</dbReference>
<evidence type="ECO:0000313" key="6">
    <source>
        <dbReference type="EMBL" id="PZR04326.1"/>
    </source>
</evidence>
<keyword evidence="4" id="KW-0436">Ligase</keyword>
<dbReference type="InterPro" id="IPR054350">
    <property type="entry name" value="PurT/PurK_preATP-grasp"/>
</dbReference>
<dbReference type="GO" id="GO:0005829">
    <property type="term" value="C:cytosol"/>
    <property type="evidence" value="ECO:0007669"/>
    <property type="project" value="TreeGrafter"/>
</dbReference>
<dbReference type="Pfam" id="PF17769">
    <property type="entry name" value="PurK_C"/>
    <property type="match status" value="1"/>
</dbReference>
<comment type="caution">
    <text evidence="6">The sequence shown here is derived from an EMBL/GenBank/DDBJ whole genome shotgun (WGS) entry which is preliminary data.</text>
</comment>
<keyword evidence="3 4" id="KW-0067">ATP-binding</keyword>
<dbReference type="InterPro" id="IPR011054">
    <property type="entry name" value="Rudment_hybrid_motif"/>
</dbReference>
<dbReference type="Pfam" id="PF02222">
    <property type="entry name" value="ATP-grasp"/>
    <property type="match status" value="1"/>
</dbReference>
<name>A0A2W5SXK2_9BACT</name>
<feature type="binding site" evidence="4">
    <location>
        <position position="196"/>
    </location>
    <ligand>
        <name>ATP</name>
        <dbReference type="ChEBI" id="CHEBI:30616"/>
    </ligand>
</feature>
<comment type="catalytic activity">
    <reaction evidence="4">
        <text>5-amino-1-(5-phospho-beta-D-ribosyl)imidazole + hydrogencarbonate + ATP = 5-carboxyamino-1-(5-phospho-D-ribosyl)imidazole + ADP + phosphate + 2 H(+)</text>
        <dbReference type="Rhea" id="RHEA:19317"/>
        <dbReference type="ChEBI" id="CHEBI:15378"/>
        <dbReference type="ChEBI" id="CHEBI:17544"/>
        <dbReference type="ChEBI" id="CHEBI:30616"/>
        <dbReference type="ChEBI" id="CHEBI:43474"/>
        <dbReference type="ChEBI" id="CHEBI:58730"/>
        <dbReference type="ChEBI" id="CHEBI:137981"/>
        <dbReference type="ChEBI" id="CHEBI:456216"/>
        <dbReference type="EC" id="6.3.4.18"/>
    </reaction>
</comment>
<dbReference type="SUPFAM" id="SSF51246">
    <property type="entry name" value="Rudiment single hybrid motif"/>
    <property type="match status" value="1"/>
</dbReference>
<protein>
    <recommendedName>
        <fullName evidence="4">N5-carboxyaminoimidazole ribonucleotide synthase</fullName>
        <shortName evidence="4">N5-CAIR synthase</shortName>
        <ecNumber evidence="4">6.3.4.18</ecNumber>
    </recommendedName>
    <alternativeName>
        <fullName evidence="4">5-(carboxyamino)imidazole ribonucleotide synthetase</fullName>
    </alternativeName>
</protein>
<dbReference type="InterPro" id="IPR011761">
    <property type="entry name" value="ATP-grasp"/>
</dbReference>
<dbReference type="Proteomes" id="UP000249061">
    <property type="component" value="Unassembled WGS sequence"/>
</dbReference>
<comment type="pathway">
    <text evidence="4">Purine metabolism; IMP biosynthesis via de novo pathway; 5-amino-1-(5-phospho-D-ribosyl)imidazole-4-carboxylate from 5-amino-1-(5-phospho-D-ribosyl)imidazole (N5-CAIR route): step 1/2.</text>
</comment>
<dbReference type="Gene3D" id="3.40.50.20">
    <property type="match status" value="1"/>
</dbReference>
<feature type="binding site" evidence="4">
    <location>
        <position position="174"/>
    </location>
    <ligand>
        <name>ATP</name>
        <dbReference type="ChEBI" id="CHEBI:30616"/>
    </ligand>
</feature>
<dbReference type="InterPro" id="IPR005875">
    <property type="entry name" value="PurK"/>
</dbReference>
<dbReference type="SUPFAM" id="SSF56059">
    <property type="entry name" value="Glutathione synthetase ATP-binding domain-like"/>
    <property type="match status" value="1"/>
</dbReference>
<keyword evidence="2 4" id="KW-0658">Purine biosynthesis</keyword>
<accession>A0A2W5SXK2</accession>
<feature type="domain" description="ATP-grasp" evidence="5">
    <location>
        <begin position="96"/>
        <end position="284"/>
    </location>
</feature>
<dbReference type="InterPro" id="IPR040686">
    <property type="entry name" value="PurK_C"/>
</dbReference>
<feature type="binding site" evidence="4">
    <location>
        <begin position="166"/>
        <end position="169"/>
    </location>
    <ligand>
        <name>ATP</name>
        <dbReference type="ChEBI" id="CHEBI:30616"/>
    </ligand>
</feature>
<dbReference type="AlphaFoldDB" id="A0A2W5SXK2"/>
<comment type="similarity">
    <text evidence="4">Belongs to the PurK/PurT family.</text>
</comment>
<evidence type="ECO:0000256" key="2">
    <source>
        <dbReference type="ARBA" id="ARBA00022755"/>
    </source>
</evidence>